<comment type="similarity">
    <text evidence="4">Belongs to the CobB/CobQ family. CobQ subfamily.</text>
</comment>
<feature type="domain" description="CobB/CobQ-like glutamine amidotransferase" evidence="6">
    <location>
        <begin position="254"/>
        <end position="431"/>
    </location>
</feature>
<feature type="active site" evidence="4">
    <location>
        <position position="427"/>
    </location>
</feature>
<dbReference type="HAMAP" id="MF_00028">
    <property type="entry name" value="CobQ"/>
    <property type="match status" value="1"/>
</dbReference>
<dbReference type="Pfam" id="PF07685">
    <property type="entry name" value="GATase_3"/>
    <property type="match status" value="1"/>
</dbReference>
<name>A0ABM5WTT5_9BACL</name>
<dbReference type="Pfam" id="PF01656">
    <property type="entry name" value="CbiA"/>
    <property type="match status" value="1"/>
</dbReference>
<dbReference type="CDD" id="cd01750">
    <property type="entry name" value="GATase1_CobQ"/>
    <property type="match status" value="1"/>
</dbReference>
<dbReference type="InterPro" id="IPR004459">
    <property type="entry name" value="CobQ_synth"/>
</dbReference>
<evidence type="ECO:0000259" key="5">
    <source>
        <dbReference type="Pfam" id="PF01656"/>
    </source>
</evidence>
<dbReference type="InterPro" id="IPR002586">
    <property type="entry name" value="CobQ/CobB/MinD/ParA_Nub-bd_dom"/>
</dbReference>
<dbReference type="InterPro" id="IPR027417">
    <property type="entry name" value="P-loop_NTPase"/>
</dbReference>
<keyword evidence="3 4" id="KW-0315">Glutamine amidotransferase</keyword>
<feature type="domain" description="CobQ/CobB/MinD/ParA nucleotide binding" evidence="5">
    <location>
        <begin position="4"/>
        <end position="227"/>
    </location>
</feature>
<sequence length="485" mass="54164">MRGIMIQGTSSDVGKSMICTAFCRIFSDEGFEVAPFKSQNMSNNSYVTILGEEIGRAQGVQAEAARVLATVDMNPILLKPESGMKSQVILFGKKLETMDGMDYRAQFYEKGLKAIDQALANLAQDFTHLVIEGAGSPAEVNLNDREIVNMTVAKRADVPVILVADIERGGVFASIIGTLALIPEKQRVKGLIINKFRGDVQLFEEGIRFLESYTGIPVLGVIPHMDRHEIEQEDSLGVQAVQQISRVEHAIELVVCKHPYMSNFTDIEPFLKEPDITIRWAETVADIGHPDILLLPGTKSTIADLRYWKQQKLGAKLSELYGDTWIVGLCGGFQLFAETLTDSQGYDGTAVENEEGFSLIPSMHVEFQKQKMVRRQRGTVKFEHAEVEVAGYEIHHGKVTASAYPLMHCGDIGEGYFHNRLLGTHLHGFFQDLHCRTAFLAPIRRQKNLPIPSPEVVKDPFDRWAGHVKSHLDWEKVIEIMEADQ</sequence>
<evidence type="ECO:0000313" key="8">
    <source>
        <dbReference type="Proteomes" id="UP000065533"/>
    </source>
</evidence>
<evidence type="ECO:0000256" key="1">
    <source>
        <dbReference type="ARBA" id="ARBA00004953"/>
    </source>
</evidence>
<dbReference type="PANTHER" id="PTHR21343:SF1">
    <property type="entry name" value="COBYRIC ACID SYNTHASE"/>
    <property type="match status" value="1"/>
</dbReference>
<dbReference type="EMBL" id="CP013661">
    <property type="protein sequence ID" value="ALS77756.1"/>
    <property type="molecule type" value="Genomic_DNA"/>
</dbReference>
<dbReference type="InterPro" id="IPR047045">
    <property type="entry name" value="CobQ_N"/>
</dbReference>
<dbReference type="Gene3D" id="3.40.50.300">
    <property type="entry name" value="P-loop containing nucleotide triphosphate hydrolases"/>
    <property type="match status" value="1"/>
</dbReference>
<dbReference type="RefSeq" id="WP_058384429.1">
    <property type="nucleotide sequence ID" value="NZ_CP013661.2"/>
</dbReference>
<comment type="function">
    <text evidence="4">Catalyzes amidations at positions B, D, E, and G on adenosylcobyrinic A,C-diamide. NH(2) groups are provided by glutamine, and one molecule of ATP is hydrogenolyzed for each amidation.</text>
</comment>
<protein>
    <recommendedName>
        <fullName evidence="4">Cobyric acid synthase</fullName>
    </recommendedName>
</protein>
<organism evidence="7 8">
    <name type="scientific">Planococcus kocurii</name>
    <dbReference type="NCBI Taxonomy" id="1374"/>
    <lineage>
        <taxon>Bacteria</taxon>
        <taxon>Bacillati</taxon>
        <taxon>Bacillota</taxon>
        <taxon>Bacilli</taxon>
        <taxon>Bacillales</taxon>
        <taxon>Caryophanaceae</taxon>
        <taxon>Planococcus</taxon>
    </lineage>
</organism>
<gene>
    <name evidence="4" type="primary">cobQ</name>
    <name evidence="7" type="ORF">AUO94_03445</name>
</gene>
<evidence type="ECO:0000256" key="2">
    <source>
        <dbReference type="ARBA" id="ARBA00022573"/>
    </source>
</evidence>
<keyword evidence="8" id="KW-1185">Reference proteome</keyword>
<accession>A0ABM5WTT5</accession>
<dbReference type="CDD" id="cd05389">
    <property type="entry name" value="CobQ_N"/>
    <property type="match status" value="1"/>
</dbReference>
<proteinExistence type="inferred from homology"/>
<evidence type="ECO:0000313" key="7">
    <source>
        <dbReference type="EMBL" id="ALS77756.1"/>
    </source>
</evidence>
<dbReference type="PROSITE" id="PS51274">
    <property type="entry name" value="GATASE_COBBQ"/>
    <property type="match status" value="1"/>
</dbReference>
<dbReference type="InterPro" id="IPR011698">
    <property type="entry name" value="GATase_3"/>
</dbReference>
<dbReference type="InterPro" id="IPR029062">
    <property type="entry name" value="Class_I_gatase-like"/>
</dbReference>
<keyword evidence="2 4" id="KW-0169">Cobalamin biosynthesis</keyword>
<dbReference type="Gene3D" id="3.40.50.880">
    <property type="match status" value="1"/>
</dbReference>
<evidence type="ECO:0000256" key="3">
    <source>
        <dbReference type="ARBA" id="ARBA00022962"/>
    </source>
</evidence>
<evidence type="ECO:0000259" key="6">
    <source>
        <dbReference type="Pfam" id="PF07685"/>
    </source>
</evidence>
<feature type="active site" description="Nucleophile" evidence="4">
    <location>
        <position position="330"/>
    </location>
</feature>
<dbReference type="PANTHER" id="PTHR21343">
    <property type="entry name" value="DETHIOBIOTIN SYNTHETASE"/>
    <property type="match status" value="1"/>
</dbReference>
<dbReference type="NCBIfam" id="TIGR00313">
    <property type="entry name" value="cobQ"/>
    <property type="match status" value="1"/>
</dbReference>
<dbReference type="SUPFAM" id="SSF52540">
    <property type="entry name" value="P-loop containing nucleoside triphosphate hydrolases"/>
    <property type="match status" value="1"/>
</dbReference>
<dbReference type="InterPro" id="IPR033949">
    <property type="entry name" value="CobQ_GATase1"/>
</dbReference>
<dbReference type="NCBIfam" id="NF001989">
    <property type="entry name" value="PRK00784.1"/>
    <property type="match status" value="1"/>
</dbReference>
<dbReference type="SUPFAM" id="SSF52317">
    <property type="entry name" value="Class I glutamine amidotransferase-like"/>
    <property type="match status" value="1"/>
</dbReference>
<reference evidence="7" key="1">
    <citation type="submission" date="2016-01" db="EMBL/GenBank/DDBJ databases">
        <title>Complete genome of Planococcus kocurri type strain.</title>
        <authorList>
            <person name="See-Too W.S."/>
        </authorList>
    </citation>
    <scope>NUCLEOTIDE SEQUENCE [LARGE SCALE GENOMIC DNA]</scope>
    <source>
        <strain evidence="7">ATCC 43650</strain>
    </source>
</reference>
<comment type="pathway">
    <text evidence="1 4">Cofactor biosynthesis; adenosylcobalamin biosynthesis.</text>
</comment>
<dbReference type="Proteomes" id="UP000065533">
    <property type="component" value="Chromosome"/>
</dbReference>
<evidence type="ECO:0000256" key="4">
    <source>
        <dbReference type="HAMAP-Rule" id="MF_00028"/>
    </source>
</evidence>